<reference evidence="1" key="2">
    <citation type="submission" date="2021-03" db="UniProtKB">
        <authorList>
            <consortium name="EnsemblPlants"/>
        </authorList>
    </citation>
    <scope>IDENTIFICATION</scope>
</reference>
<dbReference type="AlphaFoldDB" id="A0A803R172"/>
<dbReference type="EnsemblPlants" id="novel_model_3862_5bd9a17a">
    <property type="protein sequence ID" value="cds.novel_model_3862_5bd9a17a"/>
    <property type="gene ID" value="novel_gene_2069_5bd9a17a"/>
</dbReference>
<dbReference type="Gramene" id="novel_model_3862_5bd9a17a">
    <property type="protein sequence ID" value="cds.novel_model_3862_5bd9a17a"/>
    <property type="gene ID" value="novel_gene_2069_5bd9a17a"/>
</dbReference>
<name>A0A803R172_CANSA</name>
<dbReference type="EMBL" id="UZAU01000407">
    <property type="status" value="NOT_ANNOTATED_CDS"/>
    <property type="molecule type" value="Genomic_DNA"/>
</dbReference>
<organism evidence="1 2">
    <name type="scientific">Cannabis sativa</name>
    <name type="common">Hemp</name>
    <name type="synonym">Marijuana</name>
    <dbReference type="NCBI Taxonomy" id="3483"/>
    <lineage>
        <taxon>Eukaryota</taxon>
        <taxon>Viridiplantae</taxon>
        <taxon>Streptophyta</taxon>
        <taxon>Embryophyta</taxon>
        <taxon>Tracheophyta</taxon>
        <taxon>Spermatophyta</taxon>
        <taxon>Magnoliopsida</taxon>
        <taxon>eudicotyledons</taxon>
        <taxon>Gunneridae</taxon>
        <taxon>Pentapetalae</taxon>
        <taxon>rosids</taxon>
        <taxon>fabids</taxon>
        <taxon>Rosales</taxon>
        <taxon>Cannabaceae</taxon>
        <taxon>Cannabis</taxon>
    </lineage>
</organism>
<proteinExistence type="predicted"/>
<dbReference type="Proteomes" id="UP000596661">
    <property type="component" value="Chromosome 4"/>
</dbReference>
<protein>
    <submittedName>
        <fullName evidence="1">Uncharacterized protein</fullName>
    </submittedName>
</protein>
<keyword evidence="2" id="KW-1185">Reference proteome</keyword>
<evidence type="ECO:0000313" key="2">
    <source>
        <dbReference type="Proteomes" id="UP000596661"/>
    </source>
</evidence>
<evidence type="ECO:0000313" key="1">
    <source>
        <dbReference type="EnsemblPlants" id="cds.novel_model_3862_5bd9a17a"/>
    </source>
</evidence>
<accession>A0A803R172</accession>
<reference evidence="1" key="1">
    <citation type="submission" date="2018-11" db="EMBL/GenBank/DDBJ databases">
        <authorList>
            <person name="Grassa J C."/>
        </authorList>
    </citation>
    <scope>NUCLEOTIDE SEQUENCE [LARGE SCALE GENOMIC DNA]</scope>
</reference>
<sequence length="76" mass="8352">MKYQSDDDDDDSTEQWHLIKGGGVKTCVKGIPGKLESLKSDPDGLPGLRNPPVTTVPAPTLADFFVEDIITILIWR</sequence>